<dbReference type="Proteomes" id="UP000024836">
    <property type="component" value="Unassembled WGS sequence"/>
</dbReference>
<dbReference type="RefSeq" id="WP_035251768.1">
    <property type="nucleotide sequence ID" value="NZ_AQQY01000007.1"/>
</dbReference>
<name>A0A058ZJ18_9RHOB</name>
<keyword evidence="3" id="KW-1185">Reference proteome</keyword>
<proteinExistence type="predicted"/>
<dbReference type="EMBL" id="AQQY01000007">
    <property type="protein sequence ID" value="KCV81619.1"/>
    <property type="molecule type" value="Genomic_DNA"/>
</dbReference>
<keyword evidence="1" id="KW-0732">Signal</keyword>
<feature type="chain" id="PRO_5001572190" evidence="1">
    <location>
        <begin position="19"/>
        <end position="180"/>
    </location>
</feature>
<comment type="caution">
    <text evidence="2">The sequence shown here is derived from an EMBL/GenBank/DDBJ whole genome shotgun (WGS) entry which is preliminary data.</text>
</comment>
<sequence length="180" mass="19609">MKFGTILALLVYAGAPSAAVSDQLSLAPDFIDVCAKHVGKIKSAKQKALSVGYEKPPLGALTGYFAEISFDLHMLTGEPETLVKFDEGMRRYAFFAVGEASSVFEEARSVCSVVVTNDNPNFALAELVDGLFLGDPANSHISGEHVTYLWEFPNLPDVFIRFSYVPTSETPGYEVSQLEF</sequence>
<organism evidence="2 3">
    <name type="scientific">Actibacterium atlanticum</name>
    <dbReference type="NCBI Taxonomy" id="1461693"/>
    <lineage>
        <taxon>Bacteria</taxon>
        <taxon>Pseudomonadati</taxon>
        <taxon>Pseudomonadota</taxon>
        <taxon>Alphaproteobacteria</taxon>
        <taxon>Rhodobacterales</taxon>
        <taxon>Roseobacteraceae</taxon>
        <taxon>Actibacterium</taxon>
    </lineage>
</organism>
<evidence type="ECO:0000313" key="3">
    <source>
        <dbReference type="Proteomes" id="UP000024836"/>
    </source>
</evidence>
<evidence type="ECO:0000256" key="1">
    <source>
        <dbReference type="SAM" id="SignalP"/>
    </source>
</evidence>
<evidence type="ECO:0000313" key="2">
    <source>
        <dbReference type="EMBL" id="KCV81619.1"/>
    </source>
</evidence>
<protein>
    <submittedName>
        <fullName evidence="2">Uncharacterized protein</fullName>
    </submittedName>
</protein>
<dbReference type="STRING" id="1461693.ATO10_11922"/>
<feature type="signal peptide" evidence="1">
    <location>
        <begin position="1"/>
        <end position="18"/>
    </location>
</feature>
<reference evidence="2 3" key="1">
    <citation type="submission" date="2013-04" db="EMBL/GenBank/DDBJ databases">
        <title>Shimia sp. 22II-S11-Z10 Genome Sequencing.</title>
        <authorList>
            <person name="Lai Q."/>
            <person name="Li G."/>
            <person name="Shao Z."/>
        </authorList>
    </citation>
    <scope>NUCLEOTIDE SEQUENCE [LARGE SCALE GENOMIC DNA]</scope>
    <source>
        <strain evidence="3">22II-S11-Z10</strain>
    </source>
</reference>
<dbReference type="AlphaFoldDB" id="A0A058ZJ18"/>
<accession>A0A058ZJ18</accession>
<gene>
    <name evidence="2" type="ORF">ATO10_11922</name>
</gene>